<dbReference type="InterPro" id="IPR051289">
    <property type="entry name" value="LAGLIDADG_Endonuclease"/>
</dbReference>
<keyword evidence="3" id="KW-1185">Reference proteome</keyword>
<accession>A0ABQ2VKG0</accession>
<dbReference type="InterPro" id="IPR027434">
    <property type="entry name" value="Homing_endonucl"/>
</dbReference>
<evidence type="ECO:0000313" key="3">
    <source>
        <dbReference type="Proteomes" id="UP000654471"/>
    </source>
</evidence>
<evidence type="ECO:0000259" key="1">
    <source>
        <dbReference type="Pfam" id="PF00961"/>
    </source>
</evidence>
<dbReference type="PANTHER" id="PTHR36181">
    <property type="entry name" value="INTRON-ENCODED ENDONUCLEASE AI3-RELATED"/>
    <property type="match status" value="1"/>
</dbReference>
<dbReference type="InterPro" id="IPR004860">
    <property type="entry name" value="LAGLIDADG_dom"/>
</dbReference>
<feature type="domain" description="Homing endonuclease LAGLIDADG" evidence="1">
    <location>
        <begin position="135"/>
        <end position="231"/>
    </location>
</feature>
<proteinExistence type="predicted"/>
<name>A0ABQ2VKG0_9ACTN</name>
<comment type="caution">
    <text evidence="2">The sequence shown here is derived from an EMBL/GenBank/DDBJ whole genome shotgun (WGS) entry which is preliminary data.</text>
</comment>
<dbReference type="PANTHER" id="PTHR36181:SF2">
    <property type="entry name" value="INTRON-ENCODED ENDONUCLEASE AI3-RELATED"/>
    <property type="match status" value="1"/>
</dbReference>
<dbReference type="Proteomes" id="UP000654471">
    <property type="component" value="Unassembled WGS sequence"/>
</dbReference>
<gene>
    <name evidence="2" type="ORF">GCM10010211_65130</name>
</gene>
<dbReference type="SUPFAM" id="SSF55608">
    <property type="entry name" value="Homing endonucleases"/>
    <property type="match status" value="2"/>
</dbReference>
<dbReference type="EMBL" id="BMRP01000034">
    <property type="protein sequence ID" value="GGU89509.1"/>
    <property type="molecule type" value="Genomic_DNA"/>
</dbReference>
<organism evidence="2 3">
    <name type="scientific">Streptomyces albospinus</name>
    <dbReference type="NCBI Taxonomy" id="285515"/>
    <lineage>
        <taxon>Bacteria</taxon>
        <taxon>Bacillati</taxon>
        <taxon>Actinomycetota</taxon>
        <taxon>Actinomycetes</taxon>
        <taxon>Kitasatosporales</taxon>
        <taxon>Streptomycetaceae</taxon>
        <taxon>Streptomyces</taxon>
    </lineage>
</organism>
<reference evidence="3" key="1">
    <citation type="journal article" date="2019" name="Int. J. Syst. Evol. Microbiol.">
        <title>The Global Catalogue of Microorganisms (GCM) 10K type strain sequencing project: providing services to taxonomists for standard genome sequencing and annotation.</title>
        <authorList>
            <consortium name="The Broad Institute Genomics Platform"/>
            <consortium name="The Broad Institute Genome Sequencing Center for Infectious Disease"/>
            <person name="Wu L."/>
            <person name="Ma J."/>
        </authorList>
    </citation>
    <scope>NUCLEOTIDE SEQUENCE [LARGE SCALE GENOMIC DNA]</scope>
    <source>
        <strain evidence="3">JCM 3399</strain>
    </source>
</reference>
<sequence>MRETPQFGINYNNKKANLLTGLIINVIMFITRGQYACCNLIISQHQRLNVEHSSFLSLTVSNLNLCDRKNNEELTDRTTPVSAIFGKTLQNNVTADNIICKKATIVAFGHHPYIVAPKNKKSTNSSSDEFFKQWLAGMTDGDGTFAIYSSVSSFKSNLTFKVSQNKYNLRVLYYIKKNLNCGTVTVEKNTNNASFIIRDLETLKKVILPIFDKYPLLTSKAFNYEKFKQAVLILDNSKLTKEEKILELERLKNQEIPSINYLSAGWKGKVTFKEDLNSSLVTSIMSKAWLIGFVEAQGSFYLVNKSKSIISSSEKKEIALKEGAEKTSKASACAFSTQSRIVHGFGISKKLDPICLEAIRIILHIKTKVVYKIKHNCYMLDTTNSRAIENIIRYFDSSMKGMKSVEYRIWARTYLKHKGNYARLQAIRQNTRVMHKFRFKEEEEEDNFS</sequence>
<protein>
    <recommendedName>
        <fullName evidence="1">Homing endonuclease LAGLIDADG domain-containing protein</fullName>
    </recommendedName>
</protein>
<evidence type="ECO:0000313" key="2">
    <source>
        <dbReference type="EMBL" id="GGU89509.1"/>
    </source>
</evidence>
<dbReference type="Gene3D" id="3.10.28.10">
    <property type="entry name" value="Homing endonucleases"/>
    <property type="match status" value="2"/>
</dbReference>
<dbReference type="Pfam" id="PF00961">
    <property type="entry name" value="LAGLIDADG_1"/>
    <property type="match status" value="1"/>
</dbReference>